<name>A0ABQ6DXS0_9GAMM</name>
<proteinExistence type="inferred from homology"/>
<dbReference type="PANTHER" id="PTHR30616:SF2">
    <property type="entry name" value="PURINE NUCLEOSIDE PHOSPHORYLASE LACC1"/>
    <property type="match status" value="1"/>
</dbReference>
<evidence type="ECO:0000256" key="6">
    <source>
        <dbReference type="ARBA" id="ARBA00022833"/>
    </source>
</evidence>
<evidence type="ECO:0000256" key="1">
    <source>
        <dbReference type="ARBA" id="ARBA00000553"/>
    </source>
</evidence>
<dbReference type="Gene3D" id="3.60.140.10">
    <property type="entry name" value="CNF1/YfiH-like putative cysteine hydrolases"/>
    <property type="match status" value="1"/>
</dbReference>
<dbReference type="EMBL" id="BSPQ01000001">
    <property type="protein sequence ID" value="GLS89536.1"/>
    <property type="molecule type" value="Genomic_DNA"/>
</dbReference>
<dbReference type="InterPro" id="IPR038371">
    <property type="entry name" value="Cu_polyphenol_OxRdtase_sf"/>
</dbReference>
<reference evidence="12" key="1">
    <citation type="journal article" date="2019" name="Int. J. Syst. Evol. Microbiol.">
        <title>The Global Catalogue of Microorganisms (GCM) 10K type strain sequencing project: providing services to taxonomists for standard genome sequencing and annotation.</title>
        <authorList>
            <consortium name="The Broad Institute Genomics Platform"/>
            <consortium name="The Broad Institute Genome Sequencing Center for Infectious Disease"/>
            <person name="Wu L."/>
            <person name="Ma J."/>
        </authorList>
    </citation>
    <scope>NUCLEOTIDE SEQUENCE [LARGE SCALE GENOMIC DNA]</scope>
    <source>
        <strain evidence="12">NBRC 103166</strain>
    </source>
</reference>
<comment type="catalytic activity">
    <reaction evidence="1">
        <text>inosine + phosphate = alpha-D-ribose 1-phosphate + hypoxanthine</text>
        <dbReference type="Rhea" id="RHEA:27646"/>
        <dbReference type="ChEBI" id="CHEBI:17368"/>
        <dbReference type="ChEBI" id="CHEBI:17596"/>
        <dbReference type="ChEBI" id="CHEBI:43474"/>
        <dbReference type="ChEBI" id="CHEBI:57720"/>
        <dbReference type="EC" id="2.4.2.1"/>
    </reaction>
    <physiologicalReaction direction="left-to-right" evidence="1">
        <dbReference type="Rhea" id="RHEA:27647"/>
    </physiologicalReaction>
</comment>
<evidence type="ECO:0000256" key="5">
    <source>
        <dbReference type="ARBA" id="ARBA00022801"/>
    </source>
</evidence>
<sequence length="251" mass="27836">MLNLITPNWSAPAHIKAFSTTRIGGVSEGAFQGLNLGSHVDDNPKVVQQNRLLLNQHLALPSPLCWLNQTHSTLLLKIDNHTQQGIEADASWTDLNKQVCVVMTADCLPVLITDKQGSFVCAIHAGWRGLCDGIIEKSLQEVCSKLKVATTDCLIWLGPCIGKTAFEVGSEVRDEFIQFDAQATSAFTVHQDRYLADLHQLARLRLAPFNVAQITASDHCTFSEADLFYSYRRDGKTGRMATIIYIEQHEI</sequence>
<dbReference type="SUPFAM" id="SSF64438">
    <property type="entry name" value="CNF1/YfiH-like putative cysteine hydrolases"/>
    <property type="match status" value="1"/>
</dbReference>
<gene>
    <name evidence="11" type="ORF">GCM10007916_06030</name>
</gene>
<dbReference type="PANTHER" id="PTHR30616">
    <property type="entry name" value="UNCHARACTERIZED PROTEIN YFIH"/>
    <property type="match status" value="1"/>
</dbReference>
<dbReference type="NCBIfam" id="TIGR00726">
    <property type="entry name" value="peptidoglycan editing factor PgeF"/>
    <property type="match status" value="1"/>
</dbReference>
<evidence type="ECO:0000256" key="3">
    <source>
        <dbReference type="ARBA" id="ARBA00022679"/>
    </source>
</evidence>
<organism evidence="11 12">
    <name type="scientific">Psychromonas marina</name>
    <dbReference type="NCBI Taxonomy" id="88364"/>
    <lineage>
        <taxon>Bacteria</taxon>
        <taxon>Pseudomonadati</taxon>
        <taxon>Pseudomonadota</taxon>
        <taxon>Gammaproteobacteria</taxon>
        <taxon>Alteromonadales</taxon>
        <taxon>Psychromonadaceae</taxon>
        <taxon>Psychromonas</taxon>
    </lineage>
</organism>
<dbReference type="InterPro" id="IPR003730">
    <property type="entry name" value="Cu_polyphenol_OxRdtase"/>
</dbReference>
<keyword evidence="12" id="KW-1185">Reference proteome</keyword>
<comment type="similarity">
    <text evidence="2 10">Belongs to the purine nucleoside phosphorylase YfiH/LACC1 family.</text>
</comment>
<evidence type="ECO:0000256" key="4">
    <source>
        <dbReference type="ARBA" id="ARBA00022723"/>
    </source>
</evidence>
<comment type="caution">
    <text evidence="11">The sequence shown here is derived from an EMBL/GenBank/DDBJ whole genome shotgun (WGS) entry which is preliminary data.</text>
</comment>
<keyword evidence="3" id="KW-0808">Transferase</keyword>
<comment type="catalytic activity">
    <reaction evidence="7">
        <text>adenosine + H2O + H(+) = inosine + NH4(+)</text>
        <dbReference type="Rhea" id="RHEA:24408"/>
        <dbReference type="ChEBI" id="CHEBI:15377"/>
        <dbReference type="ChEBI" id="CHEBI:15378"/>
        <dbReference type="ChEBI" id="CHEBI:16335"/>
        <dbReference type="ChEBI" id="CHEBI:17596"/>
        <dbReference type="ChEBI" id="CHEBI:28938"/>
        <dbReference type="EC" id="3.5.4.4"/>
    </reaction>
    <physiologicalReaction direction="left-to-right" evidence="7">
        <dbReference type="Rhea" id="RHEA:24409"/>
    </physiologicalReaction>
</comment>
<dbReference type="InterPro" id="IPR011324">
    <property type="entry name" value="Cytotoxic_necrot_fac-like_cat"/>
</dbReference>
<protein>
    <recommendedName>
        <fullName evidence="10">Purine nucleoside phosphorylase</fullName>
    </recommendedName>
</protein>
<evidence type="ECO:0000313" key="11">
    <source>
        <dbReference type="EMBL" id="GLS89536.1"/>
    </source>
</evidence>
<dbReference type="Proteomes" id="UP001157353">
    <property type="component" value="Unassembled WGS sequence"/>
</dbReference>
<evidence type="ECO:0000256" key="10">
    <source>
        <dbReference type="RuleBase" id="RU361274"/>
    </source>
</evidence>
<evidence type="ECO:0000256" key="7">
    <source>
        <dbReference type="ARBA" id="ARBA00047989"/>
    </source>
</evidence>
<keyword evidence="6" id="KW-0862">Zinc</keyword>
<evidence type="ECO:0000256" key="9">
    <source>
        <dbReference type="ARBA" id="ARBA00049893"/>
    </source>
</evidence>
<evidence type="ECO:0000256" key="2">
    <source>
        <dbReference type="ARBA" id="ARBA00007353"/>
    </source>
</evidence>
<accession>A0ABQ6DXS0</accession>
<dbReference type="RefSeq" id="WP_284202650.1">
    <property type="nucleotide sequence ID" value="NZ_BSPQ01000001.1"/>
</dbReference>
<keyword evidence="5" id="KW-0378">Hydrolase</keyword>
<keyword evidence="4" id="KW-0479">Metal-binding</keyword>
<comment type="catalytic activity">
    <reaction evidence="9">
        <text>S-methyl-5'-thioadenosine + phosphate = 5-(methylsulfanyl)-alpha-D-ribose 1-phosphate + adenine</text>
        <dbReference type="Rhea" id="RHEA:11852"/>
        <dbReference type="ChEBI" id="CHEBI:16708"/>
        <dbReference type="ChEBI" id="CHEBI:17509"/>
        <dbReference type="ChEBI" id="CHEBI:43474"/>
        <dbReference type="ChEBI" id="CHEBI:58533"/>
        <dbReference type="EC" id="2.4.2.28"/>
    </reaction>
    <physiologicalReaction direction="left-to-right" evidence="9">
        <dbReference type="Rhea" id="RHEA:11853"/>
    </physiologicalReaction>
</comment>
<dbReference type="CDD" id="cd16833">
    <property type="entry name" value="YfiH"/>
    <property type="match status" value="1"/>
</dbReference>
<comment type="catalytic activity">
    <reaction evidence="8">
        <text>adenosine + phosphate = alpha-D-ribose 1-phosphate + adenine</text>
        <dbReference type="Rhea" id="RHEA:27642"/>
        <dbReference type="ChEBI" id="CHEBI:16335"/>
        <dbReference type="ChEBI" id="CHEBI:16708"/>
        <dbReference type="ChEBI" id="CHEBI:43474"/>
        <dbReference type="ChEBI" id="CHEBI:57720"/>
        <dbReference type="EC" id="2.4.2.1"/>
    </reaction>
    <physiologicalReaction direction="left-to-right" evidence="8">
        <dbReference type="Rhea" id="RHEA:27643"/>
    </physiologicalReaction>
</comment>
<evidence type="ECO:0000313" key="12">
    <source>
        <dbReference type="Proteomes" id="UP001157353"/>
    </source>
</evidence>
<evidence type="ECO:0000256" key="8">
    <source>
        <dbReference type="ARBA" id="ARBA00048968"/>
    </source>
</evidence>
<dbReference type="Pfam" id="PF02578">
    <property type="entry name" value="Cu-oxidase_4"/>
    <property type="match status" value="1"/>
</dbReference>